<evidence type="ECO:0000313" key="3">
    <source>
        <dbReference type="Proteomes" id="UP001497482"/>
    </source>
</evidence>
<gene>
    <name evidence="2" type="ORF">KC01_LOCUS7355</name>
</gene>
<evidence type="ECO:0000313" key="2">
    <source>
        <dbReference type="EMBL" id="CAL1575877.1"/>
    </source>
</evidence>
<keyword evidence="3" id="KW-1185">Reference proteome</keyword>
<organism evidence="2 3">
    <name type="scientific">Knipowitschia caucasica</name>
    <name type="common">Caucasian dwarf goby</name>
    <name type="synonym">Pomatoschistus caucasicus</name>
    <dbReference type="NCBI Taxonomy" id="637954"/>
    <lineage>
        <taxon>Eukaryota</taxon>
        <taxon>Metazoa</taxon>
        <taxon>Chordata</taxon>
        <taxon>Craniata</taxon>
        <taxon>Vertebrata</taxon>
        <taxon>Euteleostomi</taxon>
        <taxon>Actinopterygii</taxon>
        <taxon>Neopterygii</taxon>
        <taxon>Teleostei</taxon>
        <taxon>Neoteleostei</taxon>
        <taxon>Acanthomorphata</taxon>
        <taxon>Gobiaria</taxon>
        <taxon>Gobiiformes</taxon>
        <taxon>Gobioidei</taxon>
        <taxon>Gobiidae</taxon>
        <taxon>Gobiinae</taxon>
        <taxon>Knipowitschia</taxon>
    </lineage>
</organism>
<protein>
    <submittedName>
        <fullName evidence="2">Uncharacterized protein</fullName>
    </submittedName>
</protein>
<evidence type="ECO:0000256" key="1">
    <source>
        <dbReference type="SAM" id="MobiDB-lite"/>
    </source>
</evidence>
<proteinExistence type="predicted"/>
<dbReference type="Proteomes" id="UP001497482">
    <property type="component" value="Chromosome 12"/>
</dbReference>
<sequence>MLRLNVAQRRTRSWQPSHPAALKVAPSPVRGFWTDRVFWAPAHLSHLLMVRKWSAHNWKHEHTLKSTSLCIISAPGGRGRARARAGVPLHSKHYGMLEDQPGMKLEWTNRERHVVSGKERSVSLTAVAHSDAEERTVLSSAPVLTASLIPSTCSNSHLQKQSPLPVCACAGGPQGLAVLLPQSPQRLSSLARLLSPSSPPPLHLPSTNRTH</sequence>
<dbReference type="EMBL" id="OZ035834">
    <property type="protein sequence ID" value="CAL1575877.1"/>
    <property type="molecule type" value="Genomic_DNA"/>
</dbReference>
<dbReference type="AlphaFoldDB" id="A0AAV2JJM5"/>
<accession>A0AAV2JJM5</accession>
<name>A0AAV2JJM5_KNICA</name>
<feature type="region of interest" description="Disordered" evidence="1">
    <location>
        <begin position="192"/>
        <end position="211"/>
    </location>
</feature>
<reference evidence="2 3" key="1">
    <citation type="submission" date="2024-04" db="EMBL/GenBank/DDBJ databases">
        <authorList>
            <person name="Waldvogel A.-M."/>
            <person name="Schoenle A."/>
        </authorList>
    </citation>
    <scope>NUCLEOTIDE SEQUENCE [LARGE SCALE GENOMIC DNA]</scope>
</reference>